<dbReference type="Proteomes" id="UP000230002">
    <property type="component" value="Unassembled WGS sequence"/>
</dbReference>
<protein>
    <submittedName>
        <fullName evidence="2">Uncharacterized protein</fullName>
    </submittedName>
</protein>
<keyword evidence="3" id="KW-1185">Reference proteome</keyword>
<name>A0A2G8RTQ3_9APHY</name>
<sequence>MADPSTSTSTRRPKPLYRGHNGFTTSVELAMAGTVVGSLAAVNLHAVAADRDSATKEERQALYDAVQRRQFVEDMMELKGTFFPGLDAIRRENESSESASDLKERIQEAKKRHLEEVRTLYEWHAQDYYDEVLDMSRSKLDIEDPDVEAFYRTSRPSFDIAASFDDQLDRHHYAHLVSLYPLTQQYNKLRKQEEDWQRQRDKQFPTNVEDFRAIRNKDVQLRIARYLTSDDVMRERIMDEYGWAYMQTTPLCNEYKESEVFKMEVHELLQRLLREVESRDPRKARLSATATT</sequence>
<proteinExistence type="predicted"/>
<dbReference type="OrthoDB" id="3058840at2759"/>
<feature type="region of interest" description="Disordered" evidence="1">
    <location>
        <begin position="1"/>
        <end position="20"/>
    </location>
</feature>
<evidence type="ECO:0000313" key="2">
    <source>
        <dbReference type="EMBL" id="PIL24891.1"/>
    </source>
</evidence>
<feature type="compositionally biased region" description="Polar residues" evidence="1">
    <location>
        <begin position="1"/>
        <end position="10"/>
    </location>
</feature>
<evidence type="ECO:0000256" key="1">
    <source>
        <dbReference type="SAM" id="MobiDB-lite"/>
    </source>
</evidence>
<evidence type="ECO:0000313" key="3">
    <source>
        <dbReference type="Proteomes" id="UP000230002"/>
    </source>
</evidence>
<dbReference type="EMBL" id="AYKW01000056">
    <property type="protein sequence ID" value="PIL24891.1"/>
    <property type="molecule type" value="Genomic_DNA"/>
</dbReference>
<accession>A0A2G8RTQ3</accession>
<reference evidence="2 3" key="1">
    <citation type="journal article" date="2015" name="Sci. Rep.">
        <title>Chromosome-level genome map provides insights into diverse defense mechanisms in the medicinal fungus Ganoderma sinense.</title>
        <authorList>
            <person name="Zhu Y."/>
            <person name="Xu J."/>
            <person name="Sun C."/>
            <person name="Zhou S."/>
            <person name="Xu H."/>
            <person name="Nelson D.R."/>
            <person name="Qian J."/>
            <person name="Song J."/>
            <person name="Luo H."/>
            <person name="Xiang L."/>
            <person name="Li Y."/>
            <person name="Xu Z."/>
            <person name="Ji A."/>
            <person name="Wang L."/>
            <person name="Lu S."/>
            <person name="Hayward A."/>
            <person name="Sun W."/>
            <person name="Li X."/>
            <person name="Schwartz D.C."/>
            <person name="Wang Y."/>
            <person name="Chen S."/>
        </authorList>
    </citation>
    <scope>NUCLEOTIDE SEQUENCE [LARGE SCALE GENOMIC DNA]</scope>
    <source>
        <strain evidence="2 3">ZZ0214-1</strain>
    </source>
</reference>
<comment type="caution">
    <text evidence="2">The sequence shown here is derived from an EMBL/GenBank/DDBJ whole genome shotgun (WGS) entry which is preliminary data.</text>
</comment>
<gene>
    <name evidence="2" type="ORF">GSI_12778</name>
</gene>
<dbReference type="STRING" id="1077348.A0A2G8RTQ3"/>
<dbReference type="AlphaFoldDB" id="A0A2G8RTQ3"/>
<organism evidence="2 3">
    <name type="scientific">Ganoderma sinense ZZ0214-1</name>
    <dbReference type="NCBI Taxonomy" id="1077348"/>
    <lineage>
        <taxon>Eukaryota</taxon>
        <taxon>Fungi</taxon>
        <taxon>Dikarya</taxon>
        <taxon>Basidiomycota</taxon>
        <taxon>Agaricomycotina</taxon>
        <taxon>Agaricomycetes</taxon>
        <taxon>Polyporales</taxon>
        <taxon>Polyporaceae</taxon>
        <taxon>Ganoderma</taxon>
    </lineage>
</organism>